<evidence type="ECO:0000259" key="1">
    <source>
        <dbReference type="Pfam" id="PF12680"/>
    </source>
</evidence>
<sequence>MNDDPYVITSIEQFISLWSQTYNREGKPDWSHIIPYYDESIHFKDCIQEVQGLRAFKELTERLTKRSNELSMAINHAVMQDRIIYMEWEMTILFRNTRSSTVYGASRLMLNEEGKIIDQRDYYDLWGDIFDNIPGFNRMYRRFMRRVFG</sequence>
<accession>A0A7C3IF99</accession>
<dbReference type="InterPro" id="IPR032710">
    <property type="entry name" value="NTF2-like_dom_sf"/>
</dbReference>
<dbReference type="Pfam" id="PF12680">
    <property type="entry name" value="SnoaL_2"/>
    <property type="match status" value="1"/>
</dbReference>
<dbReference type="InterPro" id="IPR037401">
    <property type="entry name" value="SnoaL-like"/>
</dbReference>
<reference evidence="2" key="1">
    <citation type="journal article" date="2020" name="mSystems">
        <title>Genome- and Community-Level Interaction Insights into Carbon Utilization and Element Cycling Functions of Hydrothermarchaeota in Hydrothermal Sediment.</title>
        <authorList>
            <person name="Zhou Z."/>
            <person name="Liu Y."/>
            <person name="Xu W."/>
            <person name="Pan J."/>
            <person name="Luo Z.H."/>
            <person name="Li M."/>
        </authorList>
    </citation>
    <scope>NUCLEOTIDE SEQUENCE [LARGE SCALE GENOMIC DNA]</scope>
    <source>
        <strain evidence="2">SpSt-503</strain>
    </source>
</reference>
<proteinExistence type="predicted"/>
<dbReference type="AlphaFoldDB" id="A0A7C3IF99"/>
<organism evidence="2">
    <name type="scientific">Gracilinema caldarium</name>
    <dbReference type="NCBI Taxonomy" id="215591"/>
    <lineage>
        <taxon>Bacteria</taxon>
        <taxon>Pseudomonadati</taxon>
        <taxon>Spirochaetota</taxon>
        <taxon>Spirochaetia</taxon>
        <taxon>Spirochaetales</taxon>
        <taxon>Breznakiellaceae</taxon>
        <taxon>Gracilinema</taxon>
    </lineage>
</organism>
<gene>
    <name evidence="2" type="ORF">ENS59_01120</name>
</gene>
<comment type="caution">
    <text evidence="2">The sequence shown here is derived from an EMBL/GenBank/DDBJ whole genome shotgun (WGS) entry which is preliminary data.</text>
</comment>
<dbReference type="EMBL" id="DSVL01000035">
    <property type="protein sequence ID" value="HFH28104.1"/>
    <property type="molecule type" value="Genomic_DNA"/>
</dbReference>
<protein>
    <submittedName>
        <fullName evidence="2">Nuclear transport factor 2 family protein</fullName>
    </submittedName>
</protein>
<evidence type="ECO:0000313" key="2">
    <source>
        <dbReference type="EMBL" id="HFH28104.1"/>
    </source>
</evidence>
<feature type="domain" description="SnoaL-like" evidence="1">
    <location>
        <begin position="22"/>
        <end position="117"/>
    </location>
</feature>
<dbReference type="Gene3D" id="3.10.450.50">
    <property type="match status" value="1"/>
</dbReference>
<name>A0A7C3IF99_9SPIR</name>
<dbReference type="SUPFAM" id="SSF54427">
    <property type="entry name" value="NTF2-like"/>
    <property type="match status" value="1"/>
</dbReference>